<evidence type="ECO:0000259" key="1">
    <source>
        <dbReference type="Pfam" id="PF10263"/>
    </source>
</evidence>
<evidence type="ECO:0000313" key="3">
    <source>
        <dbReference type="Proteomes" id="UP000029525"/>
    </source>
</evidence>
<dbReference type="OrthoDB" id="1082254at2"/>
<accession>A0A096AE29</accession>
<reference evidence="2 3" key="1">
    <citation type="submission" date="2014-07" db="EMBL/GenBank/DDBJ databases">
        <authorList>
            <person name="McCorrison J."/>
            <person name="Sanka R."/>
            <person name="Torralba M."/>
            <person name="Gillis M."/>
            <person name="Haft D.H."/>
            <person name="Methe B."/>
            <person name="Sutton G."/>
            <person name="Nelson K.E."/>
        </authorList>
    </citation>
    <scope>NUCLEOTIDE SEQUENCE [LARGE SCALE GENOMIC DNA]</scope>
    <source>
        <strain evidence="2 3">DNF00320</strain>
    </source>
</reference>
<dbReference type="Pfam" id="PF10263">
    <property type="entry name" value="SprT-like"/>
    <property type="match status" value="1"/>
</dbReference>
<dbReference type="PANTHER" id="PTHR21220">
    <property type="entry name" value="DNA-DEPENDENT METALLOPROTEASE SPRTN"/>
    <property type="match status" value="1"/>
</dbReference>
<dbReference type="Proteomes" id="UP000029525">
    <property type="component" value="Unassembled WGS sequence"/>
</dbReference>
<sequence>MIVTLPYLQAAFKQYNHQIFEDKLPTPTLKLSRARTRLGQMAYKRKTSWGQTKYYDFTIGISTAFDLSQKELDDVIIHEMIHYYIAYTGLKDSSAHGNIFRSMMETINRRHSRNITITAKRKGLQQPSHDTSPYLVLALIMEDGKHFLSSVTPGSAHKIASQLAKVKGIKQKQWFITNDNFFANMPRVRTLRGRLVEKEEYQEITSKLEPLTECL</sequence>
<dbReference type="GO" id="GO:0006974">
    <property type="term" value="P:DNA damage response"/>
    <property type="evidence" value="ECO:0007669"/>
    <property type="project" value="InterPro"/>
</dbReference>
<dbReference type="GO" id="GO:0004222">
    <property type="term" value="F:metalloendopeptidase activity"/>
    <property type="evidence" value="ECO:0007669"/>
    <property type="project" value="InterPro"/>
</dbReference>
<protein>
    <submittedName>
        <fullName evidence="2">Transcription elongation protein SprT</fullName>
    </submittedName>
</protein>
<name>A0A096AE29_9BACT</name>
<dbReference type="GO" id="GO:0003697">
    <property type="term" value="F:single-stranded DNA binding"/>
    <property type="evidence" value="ECO:0007669"/>
    <property type="project" value="InterPro"/>
</dbReference>
<organism evidence="2 3">
    <name type="scientific">Prevotella bivia DNF00320</name>
    <dbReference type="NCBI Taxonomy" id="1401068"/>
    <lineage>
        <taxon>Bacteria</taxon>
        <taxon>Pseudomonadati</taxon>
        <taxon>Bacteroidota</taxon>
        <taxon>Bacteroidia</taxon>
        <taxon>Bacteroidales</taxon>
        <taxon>Prevotellaceae</taxon>
        <taxon>Prevotella</taxon>
    </lineage>
</organism>
<dbReference type="GO" id="GO:0031593">
    <property type="term" value="F:polyubiquitin modification-dependent protein binding"/>
    <property type="evidence" value="ECO:0007669"/>
    <property type="project" value="TreeGrafter"/>
</dbReference>
<gene>
    <name evidence="2" type="ORF">HMPREF0647_03190</name>
</gene>
<comment type="caution">
    <text evidence="2">The sequence shown here is derived from an EMBL/GenBank/DDBJ whole genome shotgun (WGS) entry which is preliminary data.</text>
</comment>
<dbReference type="AlphaFoldDB" id="A0A096AE29"/>
<dbReference type="PANTHER" id="PTHR21220:SF0">
    <property type="entry name" value="DNA-DEPENDENT METALLOPROTEASE SPRTN"/>
    <property type="match status" value="1"/>
</dbReference>
<feature type="domain" description="SprT-like" evidence="1">
    <location>
        <begin position="9"/>
        <end position="118"/>
    </location>
</feature>
<dbReference type="EMBL" id="JRNQ01000017">
    <property type="protein sequence ID" value="KGF45343.1"/>
    <property type="molecule type" value="Genomic_DNA"/>
</dbReference>
<dbReference type="InterPro" id="IPR006640">
    <property type="entry name" value="SprT-like_domain"/>
</dbReference>
<evidence type="ECO:0000313" key="2">
    <source>
        <dbReference type="EMBL" id="KGF45343.1"/>
    </source>
</evidence>
<proteinExistence type="predicted"/>
<dbReference type="RefSeq" id="WP_036866323.1">
    <property type="nucleotide sequence ID" value="NZ_JRNQ01000017.1"/>
</dbReference>
<dbReference type="InterPro" id="IPR044245">
    <property type="entry name" value="Spartan"/>
</dbReference>